<organism evidence="1">
    <name type="scientific">Clastoptera arizonana</name>
    <name type="common">Arizona spittle bug</name>
    <dbReference type="NCBI Taxonomy" id="38151"/>
    <lineage>
        <taxon>Eukaryota</taxon>
        <taxon>Metazoa</taxon>
        <taxon>Ecdysozoa</taxon>
        <taxon>Arthropoda</taxon>
        <taxon>Hexapoda</taxon>
        <taxon>Insecta</taxon>
        <taxon>Pterygota</taxon>
        <taxon>Neoptera</taxon>
        <taxon>Paraneoptera</taxon>
        <taxon>Hemiptera</taxon>
        <taxon>Auchenorrhyncha</taxon>
        <taxon>Cercopoidea</taxon>
        <taxon>Clastopteridae</taxon>
        <taxon>Clastoptera</taxon>
    </lineage>
</organism>
<name>A0A1B6DJB7_9HEMI</name>
<evidence type="ECO:0000313" key="1">
    <source>
        <dbReference type="EMBL" id="JAS25710.1"/>
    </source>
</evidence>
<proteinExistence type="predicted"/>
<dbReference type="AlphaFoldDB" id="A0A1B6DJB7"/>
<dbReference type="EMBL" id="GEDC01011588">
    <property type="protein sequence ID" value="JAS25710.1"/>
    <property type="molecule type" value="Transcribed_RNA"/>
</dbReference>
<feature type="non-terminal residue" evidence="1">
    <location>
        <position position="108"/>
    </location>
</feature>
<accession>A0A1B6DJB7</accession>
<sequence>MIAHLHNNLENKGFKVLNYQLNSSLHIFLYDTVKSAWIINDTSILSELVIDRSVPMTKIGDSLSGPLAKMALNIVTVLNLAKFIYRRGGVAEWLALGTADCEVPGSNL</sequence>
<gene>
    <name evidence="1" type="ORF">g.15859</name>
</gene>
<protein>
    <submittedName>
        <fullName evidence="1">Uncharacterized protein</fullName>
    </submittedName>
</protein>
<reference evidence="1" key="1">
    <citation type="submission" date="2015-12" db="EMBL/GenBank/DDBJ databases">
        <title>De novo transcriptome assembly of four potential Pierce s Disease insect vectors from Arizona vineyards.</title>
        <authorList>
            <person name="Tassone E.E."/>
        </authorList>
    </citation>
    <scope>NUCLEOTIDE SEQUENCE</scope>
</reference>